<proteinExistence type="inferred from homology"/>
<gene>
    <name evidence="10" type="primary">leuS</name>
    <name evidence="12" type="ORF">A2571_02490</name>
</gene>
<dbReference type="InterPro" id="IPR002300">
    <property type="entry name" value="aa-tRNA-synth_Ia"/>
</dbReference>
<dbReference type="GO" id="GO:0004823">
    <property type="term" value="F:leucine-tRNA ligase activity"/>
    <property type="evidence" value="ECO:0007669"/>
    <property type="project" value="UniProtKB-UniRule"/>
</dbReference>
<evidence type="ECO:0000256" key="3">
    <source>
        <dbReference type="ARBA" id="ARBA00022598"/>
    </source>
</evidence>
<dbReference type="InterPro" id="IPR013155">
    <property type="entry name" value="M/V/L/I-tRNA-synth_anticd-bd"/>
</dbReference>
<feature type="binding site" evidence="10">
    <location>
        <position position="759"/>
    </location>
    <ligand>
        <name>ATP</name>
        <dbReference type="ChEBI" id="CHEBI:30616"/>
    </ligand>
</feature>
<dbReference type="Gene3D" id="1.10.730.10">
    <property type="entry name" value="Isoleucyl-tRNA Synthetase, Domain 1"/>
    <property type="match status" value="1"/>
</dbReference>
<dbReference type="InterPro" id="IPR014729">
    <property type="entry name" value="Rossmann-like_a/b/a_fold"/>
</dbReference>
<evidence type="ECO:0000256" key="5">
    <source>
        <dbReference type="ARBA" id="ARBA00022801"/>
    </source>
</evidence>
<evidence type="ECO:0000256" key="4">
    <source>
        <dbReference type="ARBA" id="ARBA00022741"/>
    </source>
</evidence>
<comment type="caution">
    <text evidence="12">The sequence shown here is derived from an EMBL/GenBank/DDBJ whole genome shotgun (WGS) entry which is preliminary data.</text>
</comment>
<dbReference type="GO" id="GO:0005524">
    <property type="term" value="F:ATP binding"/>
    <property type="evidence" value="ECO:0007669"/>
    <property type="project" value="UniProtKB-UniRule"/>
</dbReference>
<dbReference type="PANTHER" id="PTHR43740:SF2">
    <property type="entry name" value="LEUCINE--TRNA LIGASE, MITOCHONDRIAL"/>
    <property type="match status" value="1"/>
</dbReference>
<dbReference type="FunFam" id="1.10.730.10:FF:000002">
    <property type="entry name" value="Leucine--tRNA ligase"/>
    <property type="match status" value="1"/>
</dbReference>
<keyword evidence="5" id="KW-0378">Hydrolase</keyword>
<dbReference type="EMBL" id="MHTJ01000003">
    <property type="protein sequence ID" value="OHA58613.1"/>
    <property type="molecule type" value="Genomic_DNA"/>
</dbReference>
<evidence type="ECO:0000259" key="11">
    <source>
        <dbReference type="PROSITE" id="PS51462"/>
    </source>
</evidence>
<dbReference type="PRINTS" id="PR00985">
    <property type="entry name" value="TRNASYNTHLEU"/>
</dbReference>
<dbReference type="SUPFAM" id="SSF55811">
    <property type="entry name" value="Nudix"/>
    <property type="match status" value="1"/>
</dbReference>
<dbReference type="PANTHER" id="PTHR43740">
    <property type="entry name" value="LEUCYL-TRNA SYNTHETASE"/>
    <property type="match status" value="1"/>
</dbReference>
<dbReference type="Pfam" id="PF00293">
    <property type="entry name" value="NUDIX"/>
    <property type="match status" value="1"/>
</dbReference>
<dbReference type="InterPro" id="IPR009080">
    <property type="entry name" value="tRNAsynth_Ia_anticodon-bd"/>
</dbReference>
<dbReference type="GO" id="GO:0005829">
    <property type="term" value="C:cytosol"/>
    <property type="evidence" value="ECO:0007669"/>
    <property type="project" value="TreeGrafter"/>
</dbReference>
<evidence type="ECO:0000256" key="9">
    <source>
        <dbReference type="ARBA" id="ARBA00047469"/>
    </source>
</evidence>
<keyword evidence="2 10" id="KW-0963">Cytoplasm</keyword>
<keyword evidence="7 10" id="KW-0648">Protein biosynthesis</keyword>
<evidence type="ECO:0000256" key="1">
    <source>
        <dbReference type="ARBA" id="ARBA00005594"/>
    </source>
</evidence>
<dbReference type="SUPFAM" id="SSF50677">
    <property type="entry name" value="ValRS/IleRS/LeuRS editing domain"/>
    <property type="match status" value="1"/>
</dbReference>
<dbReference type="Pfam" id="PF08264">
    <property type="entry name" value="Anticodon_1"/>
    <property type="match status" value="1"/>
</dbReference>
<dbReference type="EC" id="6.1.1.4" evidence="10"/>
<dbReference type="Pfam" id="PF13603">
    <property type="entry name" value="tRNA-synt_1_2"/>
    <property type="match status" value="1"/>
</dbReference>
<protein>
    <recommendedName>
        <fullName evidence="10">Leucine--tRNA ligase</fullName>
        <ecNumber evidence="10">6.1.1.4</ecNumber>
    </recommendedName>
    <alternativeName>
        <fullName evidence="10">Leucyl-tRNA synthetase</fullName>
        <shortName evidence="10">LeuRS</shortName>
    </alternativeName>
</protein>
<dbReference type="HAMAP" id="MF_00049_B">
    <property type="entry name" value="Leu_tRNA_synth_B"/>
    <property type="match status" value="1"/>
</dbReference>
<keyword evidence="6 10" id="KW-0067">ATP-binding</keyword>
<comment type="catalytic activity">
    <reaction evidence="9 10">
        <text>tRNA(Leu) + L-leucine + ATP = L-leucyl-tRNA(Leu) + AMP + diphosphate</text>
        <dbReference type="Rhea" id="RHEA:11688"/>
        <dbReference type="Rhea" id="RHEA-COMP:9613"/>
        <dbReference type="Rhea" id="RHEA-COMP:9622"/>
        <dbReference type="ChEBI" id="CHEBI:30616"/>
        <dbReference type="ChEBI" id="CHEBI:33019"/>
        <dbReference type="ChEBI" id="CHEBI:57427"/>
        <dbReference type="ChEBI" id="CHEBI:78442"/>
        <dbReference type="ChEBI" id="CHEBI:78494"/>
        <dbReference type="ChEBI" id="CHEBI:456215"/>
        <dbReference type="EC" id="6.1.1.4"/>
    </reaction>
</comment>
<comment type="caution">
    <text evidence="10">Lacks conserved residue(s) required for the propagation of feature annotation.</text>
</comment>
<dbReference type="PROSITE" id="PS51462">
    <property type="entry name" value="NUDIX"/>
    <property type="match status" value="1"/>
</dbReference>
<dbReference type="AlphaFoldDB" id="A0A1G2QDY1"/>
<evidence type="ECO:0000313" key="13">
    <source>
        <dbReference type="Proteomes" id="UP000177043"/>
    </source>
</evidence>
<dbReference type="InterPro" id="IPR025709">
    <property type="entry name" value="Leu_tRNA-synth_edit"/>
</dbReference>
<organism evidence="12 13">
    <name type="scientific">Candidatus Vogelbacteria bacterium RIFOXYD1_FULL_44_32</name>
    <dbReference type="NCBI Taxonomy" id="1802438"/>
    <lineage>
        <taxon>Bacteria</taxon>
        <taxon>Candidatus Vogeliibacteriota</taxon>
    </lineage>
</organism>
<evidence type="ECO:0000256" key="8">
    <source>
        <dbReference type="ARBA" id="ARBA00023146"/>
    </source>
</evidence>
<keyword evidence="3 10" id="KW-0436">Ligase</keyword>
<dbReference type="PROSITE" id="PS00893">
    <property type="entry name" value="NUDIX_BOX"/>
    <property type="match status" value="1"/>
</dbReference>
<dbReference type="InterPro" id="IPR002302">
    <property type="entry name" value="Leu-tRNA-ligase"/>
</dbReference>
<evidence type="ECO:0000256" key="10">
    <source>
        <dbReference type="HAMAP-Rule" id="MF_00049"/>
    </source>
</evidence>
<dbReference type="InterPro" id="IPR020084">
    <property type="entry name" value="NUDIX_hydrolase_CS"/>
</dbReference>
<evidence type="ECO:0000256" key="6">
    <source>
        <dbReference type="ARBA" id="ARBA00022840"/>
    </source>
</evidence>
<dbReference type="FunFam" id="3.40.50.620:FF:000056">
    <property type="entry name" value="Leucine--tRNA ligase"/>
    <property type="match status" value="1"/>
</dbReference>
<comment type="subcellular location">
    <subcellularLocation>
        <location evidence="10">Cytoplasm</location>
    </subcellularLocation>
</comment>
<dbReference type="GO" id="GO:0002161">
    <property type="term" value="F:aminoacyl-tRNA deacylase activity"/>
    <property type="evidence" value="ECO:0007669"/>
    <property type="project" value="InterPro"/>
</dbReference>
<dbReference type="InterPro" id="IPR000086">
    <property type="entry name" value="NUDIX_hydrolase_dom"/>
</dbReference>
<feature type="domain" description="Nudix hydrolase" evidence="11">
    <location>
        <begin position="230"/>
        <end position="366"/>
    </location>
</feature>
<dbReference type="Gene3D" id="3.40.50.620">
    <property type="entry name" value="HUPs"/>
    <property type="match status" value="2"/>
</dbReference>
<evidence type="ECO:0000313" key="12">
    <source>
        <dbReference type="EMBL" id="OHA58613.1"/>
    </source>
</evidence>
<evidence type="ECO:0000256" key="2">
    <source>
        <dbReference type="ARBA" id="ARBA00022490"/>
    </source>
</evidence>
<dbReference type="Gene3D" id="3.90.79.10">
    <property type="entry name" value="Nucleoside Triphosphate Pyrophosphohydrolase"/>
    <property type="match status" value="1"/>
</dbReference>
<dbReference type="Pfam" id="PF00133">
    <property type="entry name" value="tRNA-synt_1"/>
    <property type="match status" value="2"/>
</dbReference>
<dbReference type="CDD" id="cd07958">
    <property type="entry name" value="Anticodon_Ia_Leu_BEm"/>
    <property type="match status" value="1"/>
</dbReference>
<dbReference type="SUPFAM" id="SSF47323">
    <property type="entry name" value="Anticodon-binding domain of a subclass of class I aminoacyl-tRNA synthetases"/>
    <property type="match status" value="1"/>
</dbReference>
<dbReference type="STRING" id="1802438.A2571_02490"/>
<dbReference type="InterPro" id="IPR015797">
    <property type="entry name" value="NUDIX_hydrolase-like_dom_sf"/>
</dbReference>
<sequence length="972" mass="110633">MKSYDHKKIEKKWQKDWAKSGLYETKDNSKKPKFYCLDMFPYPSGEGLHVGHPKGYIATDIYSRYMRMKGFNVLHPMGWDAFGLPAENYAIKNKVHPKISTAKNIKHYKQQLEMLGLSYDWTREIDTTDPAYYRWTQWIFLQMFKQGLAYESYEPINWCPSCQTGLANEDLEDGKCERCGSEIEKKPMRQWVLKITDYADRLLNDLSTTDYDRPKIIDKTNPPIKGSPFVERNVAHAIVFDPKNKKYLIIRNKKHGWDTLVIGGIEKGETAEETARREVREETGYTDLEFKKILGGETEAHYYAKHKGENRIAFATAVYFELKSNKRVPIADGEDAADEVLWIEEKDFVPGKMINAELPVWLARLKNPKLGWPKPLLEWPESIKEAQRNWIGRSEGLLFTAPVKDTDIKIQTFSAHFEAFYADTFVVIAPDHPLLPQLVAGTANEKEVLKFSQDLVKKRIKEGFNANKEPEGIFTGRYIVDPIGNGDLPIWVANFAIADYGTGIVKASCHDERDFAFAKKYNIKMKPVLFPADPAEKAKVKNLEVCYFDMKNGLLAEPAEFAGKKAGDIRADIANFAVKKGLAVKKVSYKLRDWVFSRQRYWGEPIPLIHCEKCGVVAVPEKDLPVELPKVKSYAPTGTGESPLADIKSWVNTKCPTCKGPAKRETNTMPQWAGSSWYYLRYMDPKNKKALVDSTKEKYWSPVDLYVGGTEHATRHLIYARFWHKFLNDIKVVSTNEPFKRFGKSLGLVLGEDGRKMSKRWGNVVNPDEVVATYGADTMRLYEMFMGPFDQEIAWNTQSMIGSRRFLEKVWKLSEKVGKKTTPEIAVDLHRTVKKVGEDIESFNFNTAVSSLMILANSLEKCETIARADFEALIKLLAPFSPHIAEELWSGKGSVHNAPWPIYDEAKTISAMVTIIIQVNGKVRGNINVKMGTVETTVVEEAMSCASVAMHISGKEIKKTIFIPNKLVNFVV</sequence>
<dbReference type="GO" id="GO:0006429">
    <property type="term" value="P:leucyl-tRNA aminoacylation"/>
    <property type="evidence" value="ECO:0007669"/>
    <property type="project" value="UniProtKB-UniRule"/>
</dbReference>
<accession>A0A1G2QDY1</accession>
<dbReference type="InterPro" id="IPR001412">
    <property type="entry name" value="aa-tRNA-synth_I_CS"/>
</dbReference>
<dbReference type="CDD" id="cd02883">
    <property type="entry name" value="NUDIX_Hydrolase"/>
    <property type="match status" value="1"/>
</dbReference>
<dbReference type="PROSITE" id="PS00178">
    <property type="entry name" value="AA_TRNA_LIGASE_I"/>
    <property type="match status" value="1"/>
</dbReference>
<reference evidence="12 13" key="1">
    <citation type="journal article" date="2016" name="Nat. Commun.">
        <title>Thousands of microbial genomes shed light on interconnected biogeochemical processes in an aquifer system.</title>
        <authorList>
            <person name="Anantharaman K."/>
            <person name="Brown C.T."/>
            <person name="Hug L.A."/>
            <person name="Sharon I."/>
            <person name="Castelle C.J."/>
            <person name="Probst A.J."/>
            <person name="Thomas B.C."/>
            <person name="Singh A."/>
            <person name="Wilkins M.J."/>
            <person name="Karaoz U."/>
            <person name="Brodie E.L."/>
            <person name="Williams K.H."/>
            <person name="Hubbard S.S."/>
            <person name="Banfield J.F."/>
        </authorList>
    </citation>
    <scope>NUCLEOTIDE SEQUENCE [LARGE SCALE GENOMIC DNA]</scope>
</reference>
<dbReference type="Proteomes" id="UP000177043">
    <property type="component" value="Unassembled WGS sequence"/>
</dbReference>
<dbReference type="SUPFAM" id="SSF52374">
    <property type="entry name" value="Nucleotidylyl transferase"/>
    <property type="match status" value="1"/>
</dbReference>
<evidence type="ECO:0000256" key="7">
    <source>
        <dbReference type="ARBA" id="ARBA00022917"/>
    </source>
</evidence>
<comment type="similarity">
    <text evidence="1 10">Belongs to the class-I aminoacyl-tRNA synthetase family.</text>
</comment>
<dbReference type="InterPro" id="IPR009008">
    <property type="entry name" value="Val/Leu/Ile-tRNA-synth_edit"/>
</dbReference>
<dbReference type="FunFam" id="3.40.50.620:FF:000003">
    <property type="entry name" value="Leucine--tRNA ligase"/>
    <property type="match status" value="1"/>
</dbReference>
<name>A0A1G2QDY1_9BACT</name>
<keyword evidence="8 10" id="KW-0030">Aminoacyl-tRNA synthetase</keyword>
<dbReference type="NCBIfam" id="TIGR00396">
    <property type="entry name" value="leuS_bact"/>
    <property type="match status" value="1"/>
</dbReference>
<keyword evidence="4 10" id="KW-0547">Nucleotide-binding</keyword>